<evidence type="ECO:0000313" key="1">
    <source>
        <dbReference type="EMBL" id="KAK9272450.1"/>
    </source>
</evidence>
<comment type="caution">
    <text evidence="1">The sequence shown here is derived from an EMBL/GenBank/DDBJ whole genome shotgun (WGS) entry which is preliminary data.</text>
</comment>
<organism evidence="1 2">
    <name type="scientific">Liquidambar formosana</name>
    <name type="common">Formosan gum</name>
    <dbReference type="NCBI Taxonomy" id="63359"/>
    <lineage>
        <taxon>Eukaryota</taxon>
        <taxon>Viridiplantae</taxon>
        <taxon>Streptophyta</taxon>
        <taxon>Embryophyta</taxon>
        <taxon>Tracheophyta</taxon>
        <taxon>Spermatophyta</taxon>
        <taxon>Magnoliopsida</taxon>
        <taxon>eudicotyledons</taxon>
        <taxon>Gunneridae</taxon>
        <taxon>Pentapetalae</taxon>
        <taxon>Saxifragales</taxon>
        <taxon>Altingiaceae</taxon>
        <taxon>Liquidambar</taxon>
    </lineage>
</organism>
<reference evidence="1 2" key="1">
    <citation type="journal article" date="2024" name="Plant J.">
        <title>Genome sequences and population genomics reveal climatic adaptation and genomic divergence between two closely related sweetgum species.</title>
        <authorList>
            <person name="Xu W.Q."/>
            <person name="Ren C.Q."/>
            <person name="Zhang X.Y."/>
            <person name="Comes H.P."/>
            <person name="Liu X.H."/>
            <person name="Li Y.G."/>
            <person name="Kettle C.J."/>
            <person name="Jalonen R."/>
            <person name="Gaisberger H."/>
            <person name="Ma Y.Z."/>
            <person name="Qiu Y.X."/>
        </authorList>
    </citation>
    <scope>NUCLEOTIDE SEQUENCE [LARGE SCALE GENOMIC DNA]</scope>
    <source>
        <strain evidence="1">Hangzhou</strain>
    </source>
</reference>
<proteinExistence type="predicted"/>
<dbReference type="EMBL" id="JBBPBK010000013">
    <property type="protein sequence ID" value="KAK9272450.1"/>
    <property type="molecule type" value="Genomic_DNA"/>
</dbReference>
<name>A0AAP0NIT0_LIQFO</name>
<keyword evidence="2" id="KW-1185">Reference proteome</keyword>
<gene>
    <name evidence="1" type="ORF">L1049_002823</name>
</gene>
<protein>
    <submittedName>
        <fullName evidence="1">Uncharacterized protein</fullName>
    </submittedName>
</protein>
<dbReference type="Proteomes" id="UP001415857">
    <property type="component" value="Unassembled WGS sequence"/>
</dbReference>
<dbReference type="AlphaFoldDB" id="A0AAP0NIT0"/>
<evidence type="ECO:0000313" key="2">
    <source>
        <dbReference type="Proteomes" id="UP001415857"/>
    </source>
</evidence>
<sequence>MENEHIRKKFEVGRSPNMWTPLLSMLHPQDERCLCGMEIFLIVRRPPNVLTWCWQTLA</sequence>
<accession>A0AAP0NIT0</accession>